<keyword evidence="1" id="KW-0812">Transmembrane</keyword>
<dbReference type="NCBIfam" id="NF042915">
    <property type="entry name" value="MAB_1171c_fam"/>
    <property type="match status" value="1"/>
</dbReference>
<dbReference type="OrthoDB" id="4328840at2"/>
<comment type="caution">
    <text evidence="3">The sequence shown here is derived from an EMBL/GenBank/DDBJ whole genome shotgun (WGS) entry which is preliminary data.</text>
</comment>
<feature type="transmembrane region" description="Helical" evidence="1">
    <location>
        <begin position="220"/>
        <end position="239"/>
    </location>
</feature>
<dbReference type="Proteomes" id="UP000054241">
    <property type="component" value="Unassembled WGS sequence"/>
</dbReference>
<proteinExistence type="predicted"/>
<evidence type="ECO:0000313" key="4">
    <source>
        <dbReference type="Proteomes" id="UP000054241"/>
    </source>
</evidence>
<reference evidence="3 4" key="1">
    <citation type="submission" date="2015-10" db="EMBL/GenBank/DDBJ databases">
        <title>Draft genome sequence of Streptomyces cellostaticus DSM 40189, type strain for the species Streptomyces cellostaticus.</title>
        <authorList>
            <person name="Ruckert C."/>
            <person name="Winkler A."/>
            <person name="Kalinowski J."/>
            <person name="Kampfer P."/>
            <person name="Glaeser S."/>
        </authorList>
    </citation>
    <scope>NUCLEOTIDE SEQUENCE [LARGE SCALE GENOMIC DNA]</scope>
    <source>
        <strain evidence="3 4">DSM 40189</strain>
    </source>
</reference>
<protein>
    <recommendedName>
        <fullName evidence="2">DUF6545 domain-containing protein</fullName>
    </recommendedName>
</protein>
<feature type="transmembrane region" description="Helical" evidence="1">
    <location>
        <begin position="99"/>
        <end position="121"/>
    </location>
</feature>
<gene>
    <name evidence="3" type="ORF">AQI88_06700</name>
</gene>
<feature type="transmembrane region" description="Helical" evidence="1">
    <location>
        <begin position="66"/>
        <end position="87"/>
    </location>
</feature>
<accession>A0A101NQY8</accession>
<dbReference type="EMBL" id="LMWL01000009">
    <property type="protein sequence ID" value="KUM97609.1"/>
    <property type="molecule type" value="Genomic_DNA"/>
</dbReference>
<dbReference type="STRING" id="67285.AQI88_06700"/>
<feature type="transmembrane region" description="Helical" evidence="1">
    <location>
        <begin position="177"/>
        <end position="200"/>
    </location>
</feature>
<evidence type="ECO:0000256" key="1">
    <source>
        <dbReference type="SAM" id="Phobius"/>
    </source>
</evidence>
<evidence type="ECO:0000259" key="2">
    <source>
        <dbReference type="Pfam" id="PF20182"/>
    </source>
</evidence>
<dbReference type="InterPro" id="IPR046675">
    <property type="entry name" value="DUF6545"/>
</dbReference>
<dbReference type="InterPro" id="IPR050039">
    <property type="entry name" value="MAB_1171c-like"/>
</dbReference>
<keyword evidence="1" id="KW-1133">Transmembrane helix</keyword>
<name>A0A101NQY8_9ACTN</name>
<dbReference type="AlphaFoldDB" id="A0A101NQY8"/>
<dbReference type="Pfam" id="PF20182">
    <property type="entry name" value="DUF6545"/>
    <property type="match status" value="1"/>
</dbReference>
<keyword evidence="4" id="KW-1185">Reference proteome</keyword>
<feature type="transmembrane region" description="Helical" evidence="1">
    <location>
        <begin position="6"/>
        <end position="21"/>
    </location>
</feature>
<evidence type="ECO:0000313" key="3">
    <source>
        <dbReference type="EMBL" id="KUM97609.1"/>
    </source>
</evidence>
<sequence>MSLVVYSASCLFGMAALLLFQKPRVALREPLTASTCAAIFLGGLCFFCSAPVTLDAVNDLTGIPNFGAPMTYSVISAYSASLLILLINWRGGPADGIRLWSVRIAAVYSLLIAAIITLFTLGDAPVERLRDLDTYYANTPYMREMIVLYLVGHGACMITMCRVCLRWSREVTGILRTGLQLIMVGLALDVVGFECAKLTAVMARWTGHDLDYLSTDVAPPVTSLGALICSAGFVLPRLLPAAQAQWRSLWDYRALAPLWAEVQNVPTAPKPAPPRWQLPRGRLYYRELRILDALLALQSRCDGRIREAAYQQAKAQGSSPGEANFVAAAAMVADAARQAGQLPPPEFSEPAGTSRLHTAVFSETGELVRLSQALATSPVVRAAREGAKRATRS</sequence>
<feature type="transmembrane region" description="Helical" evidence="1">
    <location>
        <begin position="146"/>
        <end position="165"/>
    </location>
</feature>
<organism evidence="3 4">
    <name type="scientific">Streptomyces cellostaticus</name>
    <dbReference type="NCBI Taxonomy" id="67285"/>
    <lineage>
        <taxon>Bacteria</taxon>
        <taxon>Bacillati</taxon>
        <taxon>Actinomycetota</taxon>
        <taxon>Actinomycetes</taxon>
        <taxon>Kitasatosporales</taxon>
        <taxon>Streptomycetaceae</taxon>
        <taxon>Streptomyces</taxon>
    </lineage>
</organism>
<feature type="domain" description="DUF6545" evidence="2">
    <location>
        <begin position="246"/>
        <end position="374"/>
    </location>
</feature>
<feature type="transmembrane region" description="Helical" evidence="1">
    <location>
        <begin position="33"/>
        <end position="54"/>
    </location>
</feature>
<keyword evidence="1" id="KW-0472">Membrane</keyword>